<dbReference type="EMBL" id="BARV01041646">
    <property type="protein sequence ID" value="GAI52683.1"/>
    <property type="molecule type" value="Genomic_DNA"/>
</dbReference>
<gene>
    <name evidence="2" type="ORF">S06H3_62949</name>
</gene>
<evidence type="ECO:0000256" key="1">
    <source>
        <dbReference type="SAM" id="Phobius"/>
    </source>
</evidence>
<name>X1PA18_9ZZZZ</name>
<evidence type="ECO:0000313" key="2">
    <source>
        <dbReference type="EMBL" id="GAI52683.1"/>
    </source>
</evidence>
<feature type="transmembrane region" description="Helical" evidence="1">
    <location>
        <begin position="71"/>
        <end position="94"/>
    </location>
</feature>
<dbReference type="Gene3D" id="1.20.120.1760">
    <property type="match status" value="1"/>
</dbReference>
<comment type="caution">
    <text evidence="2">The sequence shown here is derived from an EMBL/GenBank/DDBJ whole genome shotgun (WGS) entry which is preliminary data.</text>
</comment>
<dbReference type="InterPro" id="IPR043130">
    <property type="entry name" value="CDP-OH_PTrfase_TM_dom"/>
</dbReference>
<organism evidence="2">
    <name type="scientific">marine sediment metagenome</name>
    <dbReference type="NCBI Taxonomy" id="412755"/>
    <lineage>
        <taxon>unclassified sequences</taxon>
        <taxon>metagenomes</taxon>
        <taxon>ecological metagenomes</taxon>
    </lineage>
</organism>
<feature type="transmembrane region" description="Helical" evidence="1">
    <location>
        <begin position="20"/>
        <end position="44"/>
    </location>
</feature>
<reference evidence="2" key="1">
    <citation type="journal article" date="2014" name="Front. Microbiol.">
        <title>High frequency of phylogenetically diverse reductive dehalogenase-homologous genes in deep subseafloor sedimentary metagenomes.</title>
        <authorList>
            <person name="Kawai M."/>
            <person name="Futagami T."/>
            <person name="Toyoda A."/>
            <person name="Takaki Y."/>
            <person name="Nishi S."/>
            <person name="Hori S."/>
            <person name="Arai W."/>
            <person name="Tsubouchi T."/>
            <person name="Morono Y."/>
            <person name="Uchiyama I."/>
            <person name="Ito T."/>
            <person name="Fujiyama A."/>
            <person name="Inagaki F."/>
            <person name="Takami H."/>
        </authorList>
    </citation>
    <scope>NUCLEOTIDE SEQUENCE</scope>
    <source>
        <strain evidence="2">Expedition CK06-06</strain>
    </source>
</reference>
<evidence type="ECO:0008006" key="3">
    <source>
        <dbReference type="Google" id="ProtNLM"/>
    </source>
</evidence>
<proteinExistence type="predicted"/>
<keyword evidence="1" id="KW-0472">Membrane</keyword>
<feature type="non-terminal residue" evidence="2">
    <location>
        <position position="1"/>
    </location>
</feature>
<keyword evidence="1" id="KW-1133">Transmembrane helix</keyword>
<keyword evidence="1" id="KW-0812">Transmembrane</keyword>
<dbReference type="AlphaFoldDB" id="X1PA18"/>
<accession>X1PA18</accession>
<sequence length="109" mass="12535">AVLDRYADAFLLFGLTWHVYAMSANAFTLFVGFLAIIGTFMLSYTADKYDSLMHARWESDKGLRIGRDVRILIIFLGALFNQPFTTLLVIAVLMNVETIRRVFICRNYE</sequence>
<protein>
    <recommendedName>
        <fullName evidence="3">CDP-alcohol phosphatidyltransferase</fullName>
    </recommendedName>
</protein>